<evidence type="ECO:0000313" key="3">
    <source>
        <dbReference type="Proteomes" id="UP000470302"/>
    </source>
</evidence>
<organism evidence="2 3">
    <name type="scientific">Duganella vulcania</name>
    <dbReference type="NCBI Taxonomy" id="2692166"/>
    <lineage>
        <taxon>Bacteria</taxon>
        <taxon>Pseudomonadati</taxon>
        <taxon>Pseudomonadota</taxon>
        <taxon>Betaproteobacteria</taxon>
        <taxon>Burkholderiales</taxon>
        <taxon>Oxalobacteraceae</taxon>
        <taxon>Telluria group</taxon>
        <taxon>Duganella</taxon>
    </lineage>
</organism>
<feature type="non-terminal residue" evidence="2">
    <location>
        <position position="96"/>
    </location>
</feature>
<dbReference type="PANTHER" id="PTHR42861">
    <property type="entry name" value="CALCIUM-TRANSPORTING ATPASE"/>
    <property type="match status" value="1"/>
</dbReference>
<keyword evidence="1" id="KW-0732">Signal</keyword>
<evidence type="ECO:0000256" key="1">
    <source>
        <dbReference type="SAM" id="SignalP"/>
    </source>
</evidence>
<evidence type="ECO:0000313" key="2">
    <source>
        <dbReference type="EMBL" id="MYM92228.1"/>
    </source>
</evidence>
<feature type="signal peptide" evidence="1">
    <location>
        <begin position="1"/>
        <end position="28"/>
    </location>
</feature>
<dbReference type="Proteomes" id="UP000470302">
    <property type="component" value="Unassembled WGS sequence"/>
</dbReference>
<accession>A0A845GGV1</accession>
<feature type="chain" id="PRO_5032703435" evidence="1">
    <location>
        <begin position="29"/>
        <end position="96"/>
    </location>
</feature>
<name>A0A845GGV1_9BURK</name>
<dbReference type="InterPro" id="IPR023298">
    <property type="entry name" value="ATPase_P-typ_TM_dom_sf"/>
</dbReference>
<dbReference type="Gene3D" id="2.70.150.10">
    <property type="entry name" value="Calcium-transporting ATPase, cytoplasmic transduction domain A"/>
    <property type="match status" value="1"/>
</dbReference>
<reference evidence="2 3" key="1">
    <citation type="submission" date="2020-01" db="EMBL/GenBank/DDBJ databases">
        <title>Novel species isolated from a subtropical stream in China.</title>
        <authorList>
            <person name="Lu H."/>
        </authorList>
    </citation>
    <scope>NUCLEOTIDE SEQUENCE [LARGE SCALE GENOMIC DNA]</scope>
    <source>
        <strain evidence="2 3">FT82W</strain>
    </source>
</reference>
<feature type="non-terminal residue" evidence="2">
    <location>
        <position position="1"/>
    </location>
</feature>
<comment type="caution">
    <text evidence="2">The sequence shown here is derived from an EMBL/GenBank/DDBJ whole genome shotgun (WGS) entry which is preliminary data.</text>
</comment>
<gene>
    <name evidence="2" type="ORF">GTP91_34345</name>
</gene>
<sequence>LLRRQFGSLPILLLALAALLAAATGALAEAAGIAAVLLLNGGIGFVTEWRAESAIASLFELIDTTVKVRRGGRVLSVDSDRLVAGDVLPLAAGMRV</sequence>
<proteinExistence type="predicted"/>
<protein>
    <submittedName>
        <fullName evidence="2">Cation-transporting P-type ATPase</fullName>
    </submittedName>
</protein>
<dbReference type="EMBL" id="WWCW01000544">
    <property type="protein sequence ID" value="MYM92228.1"/>
    <property type="molecule type" value="Genomic_DNA"/>
</dbReference>
<dbReference type="Gene3D" id="1.20.1110.10">
    <property type="entry name" value="Calcium-transporting ATPase, transmembrane domain"/>
    <property type="match status" value="1"/>
</dbReference>
<dbReference type="SUPFAM" id="SSF81665">
    <property type="entry name" value="Calcium ATPase, transmembrane domain M"/>
    <property type="match status" value="1"/>
</dbReference>
<dbReference type="AlphaFoldDB" id="A0A845GGV1"/>